<dbReference type="GO" id="GO:0003677">
    <property type="term" value="F:DNA binding"/>
    <property type="evidence" value="ECO:0007669"/>
    <property type="project" value="InterPro"/>
</dbReference>
<feature type="region of interest" description="Disordered" evidence="1">
    <location>
        <begin position="227"/>
        <end position="260"/>
    </location>
</feature>
<protein>
    <recommendedName>
        <fullName evidence="4">B3 domain-containing protein</fullName>
    </recommendedName>
</protein>
<dbReference type="InterPro" id="IPR003340">
    <property type="entry name" value="B3_DNA-bd"/>
</dbReference>
<accession>A0A8T1NZ70</accession>
<dbReference type="PANTHER" id="PTHR34269:SF11">
    <property type="entry name" value="B3 DOMAIN PROTEIN"/>
    <property type="match status" value="1"/>
</dbReference>
<dbReference type="EMBL" id="CM031820">
    <property type="protein sequence ID" value="KAG6634067.1"/>
    <property type="molecule type" value="Genomic_DNA"/>
</dbReference>
<gene>
    <name evidence="2" type="ORF">CIPAW_12G093100</name>
</gene>
<feature type="compositionally biased region" description="Basic and acidic residues" evidence="1">
    <location>
        <begin position="244"/>
        <end position="260"/>
    </location>
</feature>
<dbReference type="Proteomes" id="UP000811609">
    <property type="component" value="Chromosome 12"/>
</dbReference>
<evidence type="ECO:0000313" key="2">
    <source>
        <dbReference type="EMBL" id="KAG6634067.1"/>
    </source>
</evidence>
<sequence length="387" mass="44645">MEMNSKSHREEVSTELTLASGYQKESMVSFRPEREVPTELALYGGSCEIQKKANFKRETSETCHLDSDQAQQEVSTDQLTLACWSQKESMDSWRPEREVPAELTLFGGSCEFQKRDNYKRKTIETCDSSGTMKKKPQCQREYSDEAQNEVSSESTLSCGFQKEAAKESMVSWEPENEVSTELIPSCGFQPRVNKLKTSEKINDPYLFALNLFNKSLGGFKQKKSIEKTATGSKGESPVTVASKTETKRVPRNRDKQKEERTPLVSEVSWGLKKTLTAVDLSKRDRLVLPTRMVHEHILPFLYADLFKQVESKAGMPVTVWDQDSQSEHQFVFMMRYAYALHGDWHEDFWMRRRLKKSDVIGLNWDSHKSRFIFSVLERSQTPRSRRP</sequence>
<comment type="caution">
    <text evidence="2">The sequence shown here is derived from an EMBL/GenBank/DDBJ whole genome shotgun (WGS) entry which is preliminary data.</text>
</comment>
<feature type="compositionally biased region" description="Polar residues" evidence="1">
    <location>
        <begin position="227"/>
        <end position="243"/>
    </location>
</feature>
<reference evidence="2" key="1">
    <citation type="submission" date="2020-12" db="EMBL/GenBank/DDBJ databases">
        <title>WGS assembly of Carya illinoinensis cv. Pawnee.</title>
        <authorList>
            <person name="Platts A."/>
            <person name="Shu S."/>
            <person name="Wright S."/>
            <person name="Barry K."/>
            <person name="Edger P."/>
            <person name="Pires J.C."/>
            <person name="Schmutz J."/>
        </authorList>
    </citation>
    <scope>NUCLEOTIDE SEQUENCE</scope>
    <source>
        <tissue evidence="2">Leaf</tissue>
    </source>
</reference>
<evidence type="ECO:0008006" key="4">
    <source>
        <dbReference type="Google" id="ProtNLM"/>
    </source>
</evidence>
<dbReference type="AlphaFoldDB" id="A0A8T1NZ70"/>
<dbReference type="PANTHER" id="PTHR34269">
    <property type="entry name" value="TRANSCRIPTION FACTOR B3-DOMAIN FAMILY-RELATED"/>
    <property type="match status" value="1"/>
</dbReference>
<dbReference type="CDD" id="cd10017">
    <property type="entry name" value="B3_DNA"/>
    <property type="match status" value="1"/>
</dbReference>
<evidence type="ECO:0000313" key="3">
    <source>
        <dbReference type="Proteomes" id="UP000811609"/>
    </source>
</evidence>
<organism evidence="2 3">
    <name type="scientific">Carya illinoinensis</name>
    <name type="common">Pecan</name>
    <dbReference type="NCBI Taxonomy" id="32201"/>
    <lineage>
        <taxon>Eukaryota</taxon>
        <taxon>Viridiplantae</taxon>
        <taxon>Streptophyta</taxon>
        <taxon>Embryophyta</taxon>
        <taxon>Tracheophyta</taxon>
        <taxon>Spermatophyta</taxon>
        <taxon>Magnoliopsida</taxon>
        <taxon>eudicotyledons</taxon>
        <taxon>Gunneridae</taxon>
        <taxon>Pentapetalae</taxon>
        <taxon>rosids</taxon>
        <taxon>fabids</taxon>
        <taxon>Fagales</taxon>
        <taxon>Juglandaceae</taxon>
        <taxon>Carya</taxon>
    </lineage>
</organism>
<proteinExistence type="predicted"/>
<keyword evidence="3" id="KW-1185">Reference proteome</keyword>
<name>A0A8T1NZ70_CARIL</name>
<dbReference type="InterPro" id="IPR051442">
    <property type="entry name" value="B3_domain"/>
</dbReference>
<evidence type="ECO:0000256" key="1">
    <source>
        <dbReference type="SAM" id="MobiDB-lite"/>
    </source>
</evidence>